<keyword evidence="8" id="KW-0256">Endoplasmic reticulum</keyword>
<evidence type="ECO:0008006" key="18">
    <source>
        <dbReference type="Google" id="ProtNLM"/>
    </source>
</evidence>
<dbReference type="PROSITE" id="PS00086">
    <property type="entry name" value="CYTOCHROME_P450"/>
    <property type="match status" value="2"/>
</dbReference>
<keyword evidence="12" id="KW-0503">Monooxygenase</keyword>
<comment type="similarity">
    <text evidence="5">Belongs to the cytochrome P450 family.</text>
</comment>
<evidence type="ECO:0000256" key="4">
    <source>
        <dbReference type="ARBA" id="ARBA00004406"/>
    </source>
</evidence>
<keyword evidence="9" id="KW-0492">Microsome</keyword>
<dbReference type="VEuPathDB" id="VectorBase:ADIR006521"/>
<dbReference type="SUPFAM" id="SSF48264">
    <property type="entry name" value="Cytochrome P450"/>
    <property type="match status" value="2"/>
</dbReference>
<reference evidence="16" key="2">
    <citation type="submission" date="2020-05" db="UniProtKB">
        <authorList>
            <consortium name="EnsemblMetazoa"/>
        </authorList>
    </citation>
    <scope>IDENTIFICATION</scope>
    <source>
        <strain evidence="16">WRAIR2</strain>
    </source>
</reference>
<evidence type="ECO:0000256" key="12">
    <source>
        <dbReference type="ARBA" id="ARBA00023033"/>
    </source>
</evidence>
<evidence type="ECO:0000256" key="10">
    <source>
        <dbReference type="ARBA" id="ARBA00023002"/>
    </source>
</evidence>
<dbReference type="FunFam" id="1.10.630.10:FF:000042">
    <property type="entry name" value="Cytochrome P450"/>
    <property type="match status" value="2"/>
</dbReference>
<dbReference type="GO" id="GO:0005506">
    <property type="term" value="F:iron ion binding"/>
    <property type="evidence" value="ECO:0007669"/>
    <property type="project" value="InterPro"/>
</dbReference>
<protein>
    <recommendedName>
        <fullName evidence="18">Cytochrome P450</fullName>
    </recommendedName>
</protein>
<evidence type="ECO:0000256" key="6">
    <source>
        <dbReference type="ARBA" id="ARBA00022617"/>
    </source>
</evidence>
<organism evidence="16 17">
    <name type="scientific">Anopheles dirus</name>
    <dbReference type="NCBI Taxonomy" id="7168"/>
    <lineage>
        <taxon>Eukaryota</taxon>
        <taxon>Metazoa</taxon>
        <taxon>Ecdysozoa</taxon>
        <taxon>Arthropoda</taxon>
        <taxon>Hexapoda</taxon>
        <taxon>Insecta</taxon>
        <taxon>Pterygota</taxon>
        <taxon>Neoptera</taxon>
        <taxon>Endopterygota</taxon>
        <taxon>Diptera</taxon>
        <taxon>Nematocera</taxon>
        <taxon>Culicoidea</taxon>
        <taxon>Culicidae</taxon>
        <taxon>Anophelinae</taxon>
        <taxon>Anopheles</taxon>
    </lineage>
</organism>
<proteinExistence type="inferred from homology"/>
<dbReference type="PRINTS" id="PR00465">
    <property type="entry name" value="EP450IV"/>
</dbReference>
<name>A0A182NFU9_9DIPT</name>
<dbReference type="PANTHER" id="PTHR24292">
    <property type="entry name" value="CYTOCHROME P450"/>
    <property type="match status" value="1"/>
</dbReference>
<reference evidence="17" key="1">
    <citation type="submission" date="2013-03" db="EMBL/GenBank/DDBJ databases">
        <title>The Genome Sequence of Anopheles dirus WRAIR2.</title>
        <authorList>
            <consortium name="The Broad Institute Genomics Platform"/>
            <person name="Neafsey D.E."/>
            <person name="Walton C."/>
            <person name="Walker B."/>
            <person name="Young S.K."/>
            <person name="Zeng Q."/>
            <person name="Gargeya S."/>
            <person name="Fitzgerald M."/>
            <person name="Haas B."/>
            <person name="Abouelleil A."/>
            <person name="Allen A.W."/>
            <person name="Alvarado L."/>
            <person name="Arachchi H.M."/>
            <person name="Berlin A.M."/>
            <person name="Chapman S.B."/>
            <person name="Gainer-Dewar J."/>
            <person name="Goldberg J."/>
            <person name="Griggs A."/>
            <person name="Gujja S."/>
            <person name="Hansen M."/>
            <person name="Howarth C."/>
            <person name="Imamovic A."/>
            <person name="Ireland A."/>
            <person name="Larimer J."/>
            <person name="McCowan C."/>
            <person name="Murphy C."/>
            <person name="Pearson M."/>
            <person name="Poon T.W."/>
            <person name="Priest M."/>
            <person name="Roberts A."/>
            <person name="Saif S."/>
            <person name="Shea T."/>
            <person name="Sisk P."/>
            <person name="Sykes S."/>
            <person name="Wortman J."/>
            <person name="Nusbaum C."/>
            <person name="Birren B."/>
        </authorList>
    </citation>
    <scope>NUCLEOTIDE SEQUENCE [LARGE SCALE GENOMIC DNA]</scope>
    <source>
        <strain evidence="17">WRAIR2</strain>
    </source>
</reference>
<dbReference type="STRING" id="7168.A0A182NFU9"/>
<dbReference type="InterPro" id="IPR001128">
    <property type="entry name" value="Cyt_P450"/>
</dbReference>
<keyword evidence="7 14" id="KW-0479">Metal-binding</keyword>
<evidence type="ECO:0000256" key="8">
    <source>
        <dbReference type="ARBA" id="ARBA00022824"/>
    </source>
</evidence>
<accession>A0A182NFU9</accession>
<dbReference type="InterPro" id="IPR050476">
    <property type="entry name" value="Insect_CytP450_Detox"/>
</dbReference>
<evidence type="ECO:0000313" key="16">
    <source>
        <dbReference type="EnsemblMetazoa" id="ADIR006521-PA"/>
    </source>
</evidence>
<dbReference type="PRINTS" id="PR00385">
    <property type="entry name" value="P450"/>
</dbReference>
<evidence type="ECO:0000256" key="5">
    <source>
        <dbReference type="ARBA" id="ARBA00010617"/>
    </source>
</evidence>
<keyword evidence="10" id="KW-0560">Oxidoreductase</keyword>
<dbReference type="GO" id="GO:0020037">
    <property type="term" value="F:heme binding"/>
    <property type="evidence" value="ECO:0007669"/>
    <property type="project" value="InterPro"/>
</dbReference>
<sequence>SVFACHRLKAQFYPPSLRTRFIIHLQRVKEARRFEYFPVPSAKMFVTVTLLVTAVTFVYVYLAWNNNYWTKRNVPGPAPRLLLGNFPSFILRHRSFVEDFQEIYDKFRSKFNFVGVFNSRQPAILVMQPALVKDVLIKNFKHFQNNEFADSISKESDPIFGRNPFMLKDEEWKEKRAEVTPAFTTSRMKALFPFVEDVSQRMKQYIADNTARGPIETRELCAKYTTDVVSSCIFAADAQSFTQEKAEIREMGRKLLEPNFQVVLMFLVMGLVPALKKFIKIAFVPKEIEQFFTRLMDNAVAYREQQKEKRVDYLDHLISLREKKQLSSLDMAAHGVTFFIDGFETSSLAMSFTLYELARSSECQTKLRRELNAARKEDGSIDYDALLELPYLDQVLYEGLRIWPPAAFLSKVCTIPTDLELTDGKTVHIERGTPVMLPIWAIHRDAANFEQPERFNPDRFAPEVGGTKAYREKGCFVPFGDGPRQCLGMRFALMQVKRGLFEVITKYEITLNAKTKQPLELDPKTFIVCPLGGIWLDYKPIKASRAEGTLERRCVPFSQRTYGSAGLLPMLILLGSIVAFVALVYVFLTWEFGFWEKYDVKGPKPRMLLGNLPYLLTQKRHIVYNYDQIYNDFKNEPAVGYYSIRTPQLMVRDPELIKEVLSKSFNNFAANDFSDTVDEKSDPLLARNPFSLSGEKWKTRRAEITPAFTNNRIKAMTHLMDEVCERMTKYVKNQVDSSTGAATMDAKELMAKYTTDVVASCIFAIDAQSFVKENPEIREMGKRIMNFNFVVQLALLVTTFCPSVKNFYKFTFIPKDTEQFFIRIMQDAIRYRKDNKITRTDYLDHLLQLQERKQITDIDIAGHGVSFFADGFETSSIVLTYCLYDLAKNRHVQEELREDIRKAKETGAGSVSYEQLMEMALLEQILCETMRIHPLIAVLSKRCTADTTLVGPKDRKIVVKKGTTVVLPYYSISFDSDHFSEPFKYDPSRFSAENGGSKAYRERGVYFPFGDGPRMCLGMRFALAQVKRAVIEIVERFSISVSGKTIEPFEMDPAQFMLMPKGSIWLDFKPIA</sequence>
<evidence type="ECO:0000256" key="9">
    <source>
        <dbReference type="ARBA" id="ARBA00022848"/>
    </source>
</evidence>
<keyword evidence="15" id="KW-0812">Transmembrane</keyword>
<comment type="cofactor">
    <cofactor evidence="1 14">
        <name>heme</name>
        <dbReference type="ChEBI" id="CHEBI:30413"/>
    </cofactor>
</comment>
<feature type="transmembrane region" description="Helical" evidence="15">
    <location>
        <begin position="44"/>
        <end position="64"/>
    </location>
</feature>
<evidence type="ECO:0000256" key="15">
    <source>
        <dbReference type="SAM" id="Phobius"/>
    </source>
</evidence>
<dbReference type="Gene3D" id="1.10.630.10">
    <property type="entry name" value="Cytochrome P450"/>
    <property type="match status" value="2"/>
</dbReference>
<dbReference type="GO" id="GO:0005789">
    <property type="term" value="C:endoplasmic reticulum membrane"/>
    <property type="evidence" value="ECO:0007669"/>
    <property type="project" value="UniProtKB-SubCell"/>
</dbReference>
<evidence type="ECO:0000256" key="1">
    <source>
        <dbReference type="ARBA" id="ARBA00001971"/>
    </source>
</evidence>
<dbReference type="CDD" id="cd11056">
    <property type="entry name" value="CYP6-like"/>
    <property type="match status" value="2"/>
</dbReference>
<keyword evidence="13 15" id="KW-0472">Membrane</keyword>
<keyword evidence="15" id="KW-1133">Transmembrane helix</keyword>
<evidence type="ECO:0000256" key="14">
    <source>
        <dbReference type="PIRSR" id="PIRSR602403-1"/>
    </source>
</evidence>
<evidence type="ECO:0000256" key="13">
    <source>
        <dbReference type="ARBA" id="ARBA00023136"/>
    </source>
</evidence>
<dbReference type="PANTHER" id="PTHR24292:SF84">
    <property type="entry name" value="CYTOCHROME P450 28A5-RELATED"/>
    <property type="match status" value="1"/>
</dbReference>
<evidence type="ECO:0000256" key="7">
    <source>
        <dbReference type="ARBA" id="ARBA00022723"/>
    </source>
</evidence>
<keyword evidence="17" id="KW-1185">Reference proteome</keyword>
<dbReference type="InterPro" id="IPR036396">
    <property type="entry name" value="Cyt_P450_sf"/>
</dbReference>
<dbReference type="EnsemblMetazoa" id="ADIR006521-RA">
    <property type="protein sequence ID" value="ADIR006521-PA"/>
    <property type="gene ID" value="ADIR006521"/>
</dbReference>
<evidence type="ECO:0000256" key="3">
    <source>
        <dbReference type="ARBA" id="ARBA00004174"/>
    </source>
</evidence>
<keyword evidence="6 14" id="KW-0349">Heme</keyword>
<evidence type="ECO:0000313" key="17">
    <source>
        <dbReference type="Proteomes" id="UP000075884"/>
    </source>
</evidence>
<feature type="transmembrane region" description="Helical" evidence="15">
    <location>
        <begin position="567"/>
        <end position="588"/>
    </location>
</feature>
<dbReference type="InterPro" id="IPR017972">
    <property type="entry name" value="Cyt_P450_CS"/>
</dbReference>
<feature type="binding site" description="axial binding residue" evidence="14">
    <location>
        <position position="486"/>
    </location>
    <ligand>
        <name>heme</name>
        <dbReference type="ChEBI" id="CHEBI:30413"/>
    </ligand>
    <ligandPart>
        <name>Fe</name>
        <dbReference type="ChEBI" id="CHEBI:18248"/>
    </ligandPart>
</feature>
<dbReference type="Pfam" id="PF00067">
    <property type="entry name" value="p450"/>
    <property type="match status" value="2"/>
</dbReference>
<evidence type="ECO:0000256" key="11">
    <source>
        <dbReference type="ARBA" id="ARBA00023004"/>
    </source>
</evidence>
<comment type="subcellular location">
    <subcellularLocation>
        <location evidence="4">Endoplasmic reticulum membrane</location>
        <topology evidence="4">Peripheral membrane protein</topology>
    </subcellularLocation>
    <subcellularLocation>
        <location evidence="3">Microsome membrane</location>
        <topology evidence="3">Peripheral membrane protein</topology>
    </subcellularLocation>
</comment>
<dbReference type="InterPro" id="IPR002403">
    <property type="entry name" value="Cyt_P450_E_grp-IV"/>
</dbReference>
<dbReference type="Proteomes" id="UP000075884">
    <property type="component" value="Unassembled WGS sequence"/>
</dbReference>
<comment type="function">
    <text evidence="2">May be involved in the metabolism of insect hormones and in the breakdown of synthetic insecticides.</text>
</comment>
<dbReference type="AlphaFoldDB" id="A0A182NFU9"/>
<keyword evidence="11 14" id="KW-0408">Iron</keyword>
<dbReference type="GO" id="GO:0004497">
    <property type="term" value="F:monooxygenase activity"/>
    <property type="evidence" value="ECO:0007669"/>
    <property type="project" value="UniProtKB-KW"/>
</dbReference>
<dbReference type="GO" id="GO:0016705">
    <property type="term" value="F:oxidoreductase activity, acting on paired donors, with incorporation or reduction of molecular oxygen"/>
    <property type="evidence" value="ECO:0007669"/>
    <property type="project" value="InterPro"/>
</dbReference>
<evidence type="ECO:0000256" key="2">
    <source>
        <dbReference type="ARBA" id="ARBA00003690"/>
    </source>
</evidence>